<evidence type="ECO:0000256" key="2">
    <source>
        <dbReference type="ARBA" id="ARBA00023002"/>
    </source>
</evidence>
<accession>A0A832ZEF6</accession>
<dbReference type="InterPro" id="IPR043144">
    <property type="entry name" value="Mal/L-sulf/L-lact_DH-like_ah"/>
</dbReference>
<dbReference type="Proteomes" id="UP000653692">
    <property type="component" value="Unassembled WGS sequence"/>
</dbReference>
<dbReference type="PANTHER" id="PTHR11091">
    <property type="entry name" value="OXIDOREDUCTASE-RELATED"/>
    <property type="match status" value="1"/>
</dbReference>
<dbReference type="EMBL" id="DQUR01000027">
    <property type="protein sequence ID" value="HIP88516.1"/>
    <property type="molecule type" value="Genomic_DNA"/>
</dbReference>
<dbReference type="Gene3D" id="1.10.1530.10">
    <property type="match status" value="1"/>
</dbReference>
<comment type="similarity">
    <text evidence="1">Belongs to the LDH2/MDH2 oxidoreductase family.</text>
</comment>
<dbReference type="InterPro" id="IPR003767">
    <property type="entry name" value="Malate/L-lactate_DH-like"/>
</dbReference>
<name>A0A832ZEF6_9EURY</name>
<reference evidence="3" key="1">
    <citation type="journal article" date="2020" name="ISME J.">
        <title>Gammaproteobacteria mediating utilization of methyl-, sulfur- and petroleum organic compounds in deep ocean hydrothermal plumes.</title>
        <authorList>
            <person name="Zhou Z."/>
            <person name="Liu Y."/>
            <person name="Pan J."/>
            <person name="Cron B.R."/>
            <person name="Toner B.M."/>
            <person name="Anantharaman K."/>
            <person name="Breier J.A."/>
            <person name="Dick G.J."/>
            <person name="Li M."/>
        </authorList>
    </citation>
    <scope>NUCLEOTIDE SEQUENCE</scope>
    <source>
        <strain evidence="3">SZUA-1476</strain>
    </source>
</reference>
<dbReference type="Gene3D" id="3.30.1370.60">
    <property type="entry name" value="Hypothetical oxidoreductase yiak, domain 2"/>
    <property type="match status" value="1"/>
</dbReference>
<dbReference type="Pfam" id="PF02615">
    <property type="entry name" value="Ldh_2"/>
    <property type="match status" value="1"/>
</dbReference>
<dbReference type="SUPFAM" id="SSF89733">
    <property type="entry name" value="L-sulfolactate dehydrogenase-like"/>
    <property type="match status" value="1"/>
</dbReference>
<dbReference type="GO" id="GO:0016491">
    <property type="term" value="F:oxidoreductase activity"/>
    <property type="evidence" value="ECO:0007669"/>
    <property type="project" value="UniProtKB-KW"/>
</dbReference>
<dbReference type="InterPro" id="IPR043143">
    <property type="entry name" value="Mal/L-sulf/L-lact_DH-like_NADP"/>
</dbReference>
<proteinExistence type="inferred from homology"/>
<dbReference type="AlphaFoldDB" id="A0A832ZEF6"/>
<evidence type="ECO:0000256" key="1">
    <source>
        <dbReference type="ARBA" id="ARBA00006056"/>
    </source>
</evidence>
<evidence type="ECO:0000313" key="4">
    <source>
        <dbReference type="Proteomes" id="UP000653692"/>
    </source>
</evidence>
<dbReference type="PANTHER" id="PTHR11091:SF0">
    <property type="entry name" value="MALATE DEHYDROGENASE"/>
    <property type="match status" value="1"/>
</dbReference>
<sequence>MFEKGYIDENYVRIPKDELFSFVVKVLMKLGVPKEDSEIVADNLIMADLRGIESHGVQRLERYVDGILSGGINLRPKVRIVREGSSYALLDGDEGFGQVVGYRAMRLAIEKAKESGVGVVVVRNSNHYGIAGYYALMAAEVGMIGISMTNSRPLVAPTGGIERFLGTNPIALAAPTKDKPFLLDMATSVVPIGKLEVYRRKGKPIPEGWAIDSEGNITTDVEKVFNGGALLPLGGFGELFGGHKGYGLSVMVDILAGILSGGTWSRHVKNTSEKHSEVDHFFMAINIEAFVPLEEFKEKMSRMIKELKSSKRRVDRIWIHGEKGFLTMETRLKAGIPVYRKVLEELNQIAESVGVEKLRAGESCERA</sequence>
<gene>
    <name evidence="3" type="ORF">EYH24_00725</name>
</gene>
<comment type="caution">
    <text evidence="3">The sequence shown here is derived from an EMBL/GenBank/DDBJ whole genome shotgun (WGS) entry which is preliminary data.</text>
</comment>
<organism evidence="3 4">
    <name type="scientific">Thermococcus paralvinellae</name>
    <dbReference type="NCBI Taxonomy" id="582419"/>
    <lineage>
        <taxon>Archaea</taxon>
        <taxon>Methanobacteriati</taxon>
        <taxon>Methanobacteriota</taxon>
        <taxon>Thermococci</taxon>
        <taxon>Thermococcales</taxon>
        <taxon>Thermococcaceae</taxon>
        <taxon>Thermococcus</taxon>
    </lineage>
</organism>
<keyword evidence="2" id="KW-0560">Oxidoreductase</keyword>
<dbReference type="InterPro" id="IPR036111">
    <property type="entry name" value="Mal/L-sulfo/L-lacto_DH-like_sf"/>
</dbReference>
<protein>
    <submittedName>
        <fullName evidence="3">Ldh family oxidoreductase</fullName>
    </submittedName>
</protein>
<evidence type="ECO:0000313" key="3">
    <source>
        <dbReference type="EMBL" id="HIP88516.1"/>
    </source>
</evidence>